<evidence type="ECO:0000313" key="2">
    <source>
        <dbReference type="Proteomes" id="UP000765509"/>
    </source>
</evidence>
<reference evidence="1" key="1">
    <citation type="submission" date="2021-03" db="EMBL/GenBank/DDBJ databases">
        <title>Draft genome sequence of rust myrtle Austropuccinia psidii MF-1, a brazilian biotype.</title>
        <authorList>
            <person name="Quecine M.C."/>
            <person name="Pachon D.M.R."/>
            <person name="Bonatelli M.L."/>
            <person name="Correr F.H."/>
            <person name="Franceschini L.M."/>
            <person name="Leite T.F."/>
            <person name="Margarido G.R.A."/>
            <person name="Almeida C.A."/>
            <person name="Ferrarezi J.A."/>
            <person name="Labate C.A."/>
        </authorList>
    </citation>
    <scope>NUCLEOTIDE SEQUENCE</scope>
    <source>
        <strain evidence="1">MF-1</strain>
    </source>
</reference>
<dbReference type="AlphaFoldDB" id="A0A9Q3EJS7"/>
<name>A0A9Q3EJS7_9BASI</name>
<accession>A0A9Q3EJS7</accession>
<dbReference type="EMBL" id="AVOT02028036">
    <property type="protein sequence ID" value="MBW0520385.1"/>
    <property type="molecule type" value="Genomic_DNA"/>
</dbReference>
<dbReference type="Proteomes" id="UP000765509">
    <property type="component" value="Unassembled WGS sequence"/>
</dbReference>
<comment type="caution">
    <text evidence="1">The sequence shown here is derived from an EMBL/GenBank/DDBJ whole genome shotgun (WGS) entry which is preliminary data.</text>
</comment>
<protein>
    <submittedName>
        <fullName evidence="1">Uncharacterized protein</fullName>
    </submittedName>
</protein>
<keyword evidence="2" id="KW-1185">Reference proteome</keyword>
<gene>
    <name evidence="1" type="ORF">O181_060100</name>
</gene>
<proteinExistence type="predicted"/>
<sequence>MSFSVLSRLQMTKKRRYNHRILLNESEKSLLATKLFRPSRSYLTEANKQLLTLPHHRGFSRNHRYLSQ</sequence>
<organism evidence="1 2">
    <name type="scientific">Austropuccinia psidii MF-1</name>
    <dbReference type="NCBI Taxonomy" id="1389203"/>
    <lineage>
        <taxon>Eukaryota</taxon>
        <taxon>Fungi</taxon>
        <taxon>Dikarya</taxon>
        <taxon>Basidiomycota</taxon>
        <taxon>Pucciniomycotina</taxon>
        <taxon>Pucciniomycetes</taxon>
        <taxon>Pucciniales</taxon>
        <taxon>Sphaerophragmiaceae</taxon>
        <taxon>Austropuccinia</taxon>
    </lineage>
</organism>
<evidence type="ECO:0000313" key="1">
    <source>
        <dbReference type="EMBL" id="MBW0520385.1"/>
    </source>
</evidence>